<sequence length="296" mass="31898">MPRRKHKGNERLSIHLNSPQAFKAGVTPRDVLSGKVTRLEHAVSPRACLVVQIVGSIGVAVDDGQKIHRTYGFDFLGRGPDKKKAVTIFDGVLHIPRNSPDGVSWPFSLRIPTSAGHALGPGSPNAGTNGFFSPVHAMATGSLLEAYIWEQKHQMYGGGLQWKKTASARVPIVAKPTVNLTIKECVLELFKSSRAPRYAFNVVVAYPDVVKLILSPTSSSGGHGRGRDTAASQIYVLFQISIQPLGEQSTARVFDPRLPKDSDAAGGHLELVHDQHTPVVLLAARLCVEDAIPDGI</sequence>
<gene>
    <name evidence="1" type="ORF">B0H63DRAFT_523569</name>
</gene>
<proteinExistence type="predicted"/>
<dbReference type="AlphaFoldDB" id="A0AAE0TV71"/>
<organism evidence="1 2">
    <name type="scientific">Podospora didyma</name>
    <dbReference type="NCBI Taxonomy" id="330526"/>
    <lineage>
        <taxon>Eukaryota</taxon>
        <taxon>Fungi</taxon>
        <taxon>Dikarya</taxon>
        <taxon>Ascomycota</taxon>
        <taxon>Pezizomycotina</taxon>
        <taxon>Sordariomycetes</taxon>
        <taxon>Sordariomycetidae</taxon>
        <taxon>Sordariales</taxon>
        <taxon>Podosporaceae</taxon>
        <taxon>Podospora</taxon>
    </lineage>
</organism>
<protein>
    <recommendedName>
        <fullName evidence="3">Arrestin-like N-terminal domain-containing protein</fullName>
    </recommendedName>
</protein>
<name>A0AAE0TV71_9PEZI</name>
<comment type="caution">
    <text evidence="1">The sequence shown here is derived from an EMBL/GenBank/DDBJ whole genome shotgun (WGS) entry which is preliminary data.</text>
</comment>
<dbReference type="Proteomes" id="UP001285441">
    <property type="component" value="Unassembled WGS sequence"/>
</dbReference>
<evidence type="ECO:0000313" key="2">
    <source>
        <dbReference type="Proteomes" id="UP001285441"/>
    </source>
</evidence>
<reference evidence="1" key="1">
    <citation type="journal article" date="2023" name="Mol. Phylogenet. Evol.">
        <title>Genome-scale phylogeny and comparative genomics of the fungal order Sordariales.</title>
        <authorList>
            <person name="Hensen N."/>
            <person name="Bonometti L."/>
            <person name="Westerberg I."/>
            <person name="Brannstrom I.O."/>
            <person name="Guillou S."/>
            <person name="Cros-Aarteil S."/>
            <person name="Calhoun S."/>
            <person name="Haridas S."/>
            <person name="Kuo A."/>
            <person name="Mondo S."/>
            <person name="Pangilinan J."/>
            <person name="Riley R."/>
            <person name="LaButti K."/>
            <person name="Andreopoulos B."/>
            <person name="Lipzen A."/>
            <person name="Chen C."/>
            <person name="Yan M."/>
            <person name="Daum C."/>
            <person name="Ng V."/>
            <person name="Clum A."/>
            <person name="Steindorff A."/>
            <person name="Ohm R.A."/>
            <person name="Martin F."/>
            <person name="Silar P."/>
            <person name="Natvig D.O."/>
            <person name="Lalanne C."/>
            <person name="Gautier V."/>
            <person name="Ament-Velasquez S.L."/>
            <person name="Kruys A."/>
            <person name="Hutchinson M.I."/>
            <person name="Powell A.J."/>
            <person name="Barry K."/>
            <person name="Miller A.N."/>
            <person name="Grigoriev I.V."/>
            <person name="Debuchy R."/>
            <person name="Gladieux P."/>
            <person name="Hiltunen Thoren M."/>
            <person name="Johannesson H."/>
        </authorList>
    </citation>
    <scope>NUCLEOTIDE SEQUENCE</scope>
    <source>
        <strain evidence="1">CBS 232.78</strain>
    </source>
</reference>
<keyword evidence="2" id="KW-1185">Reference proteome</keyword>
<evidence type="ECO:0008006" key="3">
    <source>
        <dbReference type="Google" id="ProtNLM"/>
    </source>
</evidence>
<dbReference type="EMBL" id="JAULSW010000005">
    <property type="protein sequence ID" value="KAK3380827.1"/>
    <property type="molecule type" value="Genomic_DNA"/>
</dbReference>
<accession>A0AAE0TV71</accession>
<evidence type="ECO:0000313" key="1">
    <source>
        <dbReference type="EMBL" id="KAK3380827.1"/>
    </source>
</evidence>
<reference evidence="1" key="2">
    <citation type="submission" date="2023-06" db="EMBL/GenBank/DDBJ databases">
        <authorList>
            <consortium name="Lawrence Berkeley National Laboratory"/>
            <person name="Haridas S."/>
            <person name="Hensen N."/>
            <person name="Bonometti L."/>
            <person name="Westerberg I."/>
            <person name="Brannstrom I.O."/>
            <person name="Guillou S."/>
            <person name="Cros-Aarteil S."/>
            <person name="Calhoun S."/>
            <person name="Kuo A."/>
            <person name="Mondo S."/>
            <person name="Pangilinan J."/>
            <person name="Riley R."/>
            <person name="LaButti K."/>
            <person name="Andreopoulos B."/>
            <person name="Lipzen A."/>
            <person name="Chen C."/>
            <person name="Yanf M."/>
            <person name="Daum C."/>
            <person name="Ng V."/>
            <person name="Clum A."/>
            <person name="Steindorff A."/>
            <person name="Ohm R."/>
            <person name="Martin F."/>
            <person name="Silar P."/>
            <person name="Natvig D."/>
            <person name="Lalanne C."/>
            <person name="Gautier V."/>
            <person name="Ament-velasquez S.L."/>
            <person name="Kruys A."/>
            <person name="Hutchinson M.I."/>
            <person name="Powell A.J."/>
            <person name="Barry K."/>
            <person name="Miller A.N."/>
            <person name="Grigoriev I.V."/>
            <person name="Debuchy R."/>
            <person name="Gladieux P."/>
            <person name="Thoren M.H."/>
            <person name="Johannesson H."/>
        </authorList>
    </citation>
    <scope>NUCLEOTIDE SEQUENCE</scope>
    <source>
        <strain evidence="1">CBS 232.78</strain>
    </source>
</reference>